<dbReference type="EMBL" id="MHWE01000005">
    <property type="protein sequence ID" value="OHB04647.1"/>
    <property type="molecule type" value="Genomic_DNA"/>
</dbReference>
<comment type="caution">
    <text evidence="1">The sequence shown here is derived from an EMBL/GenBank/DDBJ whole genome shotgun (WGS) entry which is preliminary data.</text>
</comment>
<gene>
    <name evidence="1" type="ORF">A3B14_01600</name>
</gene>
<protein>
    <submittedName>
        <fullName evidence="1">Uncharacterized protein</fullName>
    </submittedName>
</protein>
<dbReference type="Proteomes" id="UP000176800">
    <property type="component" value="Unassembled WGS sequence"/>
</dbReference>
<organism evidence="1 2">
    <name type="scientific">Candidatus Zambryskibacteria bacterium RIFCSPLOWO2_01_FULL_45_21</name>
    <dbReference type="NCBI Taxonomy" id="1802761"/>
    <lineage>
        <taxon>Bacteria</taxon>
        <taxon>Candidatus Zambryskiibacteriota</taxon>
    </lineage>
</organism>
<reference evidence="1 2" key="1">
    <citation type="journal article" date="2016" name="Nat. Commun.">
        <title>Thousands of microbial genomes shed light on interconnected biogeochemical processes in an aquifer system.</title>
        <authorList>
            <person name="Anantharaman K."/>
            <person name="Brown C.T."/>
            <person name="Hug L.A."/>
            <person name="Sharon I."/>
            <person name="Castelle C.J."/>
            <person name="Probst A.J."/>
            <person name="Thomas B.C."/>
            <person name="Singh A."/>
            <person name="Wilkins M.J."/>
            <person name="Karaoz U."/>
            <person name="Brodie E.L."/>
            <person name="Williams K.H."/>
            <person name="Hubbard S.S."/>
            <person name="Banfield J.F."/>
        </authorList>
    </citation>
    <scope>NUCLEOTIDE SEQUENCE [LARGE SCALE GENOMIC DNA]</scope>
</reference>
<accession>A0A1G2U577</accession>
<evidence type="ECO:0000313" key="1">
    <source>
        <dbReference type="EMBL" id="OHB04647.1"/>
    </source>
</evidence>
<sequence length="81" mass="8928">MKDLYKGKAPSGKLLGAFSTYIVANNSLFKPLFIIVAEEVGFCGSSQQYFIANRIKYCVAPARIRPAKAELRLSNSIIISK</sequence>
<evidence type="ECO:0000313" key="2">
    <source>
        <dbReference type="Proteomes" id="UP000176800"/>
    </source>
</evidence>
<proteinExistence type="predicted"/>
<dbReference type="AlphaFoldDB" id="A0A1G2U577"/>
<name>A0A1G2U577_9BACT</name>